<dbReference type="Proteomes" id="UP000193067">
    <property type="component" value="Unassembled WGS sequence"/>
</dbReference>
<evidence type="ECO:0000313" key="3">
    <source>
        <dbReference type="EMBL" id="OSD07895.1"/>
    </source>
</evidence>
<evidence type="ECO:0000256" key="1">
    <source>
        <dbReference type="PROSITE-ProRule" id="PRU00023"/>
    </source>
</evidence>
<dbReference type="InterPro" id="IPR002110">
    <property type="entry name" value="Ankyrin_rpt"/>
</dbReference>
<dbReference type="PROSITE" id="PS50297">
    <property type="entry name" value="ANK_REP_REGION"/>
    <property type="match status" value="1"/>
</dbReference>
<organism evidence="3 4">
    <name type="scientific">Trametes coccinea (strain BRFM310)</name>
    <name type="common">Pycnoporus coccineus</name>
    <dbReference type="NCBI Taxonomy" id="1353009"/>
    <lineage>
        <taxon>Eukaryota</taxon>
        <taxon>Fungi</taxon>
        <taxon>Dikarya</taxon>
        <taxon>Basidiomycota</taxon>
        <taxon>Agaricomycotina</taxon>
        <taxon>Agaricomycetes</taxon>
        <taxon>Polyporales</taxon>
        <taxon>Polyporaceae</taxon>
        <taxon>Trametes</taxon>
    </lineage>
</organism>
<dbReference type="AlphaFoldDB" id="A0A1Y2J3A9"/>
<dbReference type="EMBL" id="KZ084087">
    <property type="protein sequence ID" value="OSD07895.1"/>
    <property type="molecule type" value="Genomic_DNA"/>
</dbReference>
<dbReference type="Gene3D" id="1.25.40.20">
    <property type="entry name" value="Ankyrin repeat-containing domain"/>
    <property type="match status" value="1"/>
</dbReference>
<dbReference type="Pfam" id="PF00023">
    <property type="entry name" value="Ank"/>
    <property type="match status" value="1"/>
</dbReference>
<protein>
    <submittedName>
        <fullName evidence="3">Uncharacterized protein</fullName>
    </submittedName>
</protein>
<evidence type="ECO:0000313" key="4">
    <source>
        <dbReference type="Proteomes" id="UP000193067"/>
    </source>
</evidence>
<dbReference type="SUPFAM" id="SSF48403">
    <property type="entry name" value="Ankyrin repeat"/>
    <property type="match status" value="1"/>
</dbReference>
<gene>
    <name evidence="3" type="ORF">PYCCODRAFT_362395</name>
</gene>
<dbReference type="STRING" id="1353009.A0A1Y2J3A9"/>
<keyword evidence="1" id="KW-0040">ANK repeat</keyword>
<feature type="region of interest" description="Disordered" evidence="2">
    <location>
        <begin position="583"/>
        <end position="604"/>
    </location>
</feature>
<proteinExistence type="predicted"/>
<dbReference type="OrthoDB" id="2753421at2759"/>
<dbReference type="InterPro" id="IPR036770">
    <property type="entry name" value="Ankyrin_rpt-contain_sf"/>
</dbReference>
<feature type="compositionally biased region" description="Acidic residues" evidence="2">
    <location>
        <begin position="585"/>
        <end position="604"/>
    </location>
</feature>
<keyword evidence="4" id="KW-1185">Reference proteome</keyword>
<name>A0A1Y2J3A9_TRAC3</name>
<feature type="repeat" description="ANK" evidence="1">
    <location>
        <begin position="297"/>
        <end position="329"/>
    </location>
</feature>
<sequence>MSSSGDNIASAVLEQCAAEFSRIAHPEYPRLLKHIRVDAVHPKEGKVGSLAALRIERDKFYGGFLEILDEESDELSSFACTLFDKFGHLKPDLVDNEYLKGTGVWARELDQGPLLYIQDINVPEKWRNNGIASFLLQQVARYPAASDKAWLFAWPAPSDQPGTEEEWKAQKEIAGKLFRNNHYRRVGRTKFVAYASDAAHPSRALAAADDVANQSDLLQPLRQPPPREGPSLRLLPDGSFAWGEHEEQELGERNAATYPLHYMMEASVLGLNVRDIGGAIQAAYKQDPSLAREKDDRGFTPLHAAAYTGNLPATRTLLGLPADSGVTEDLYGRDNVAGRTPLELCEQAMQDTKEMAQTLLGSWPGYSAHAVAVVFLLKRAMGEHIPLTEDEYVASRRLGCTCGQCTDGWLSPKMRYRLTKTAEVQADIMRMSSWGNDFMLTNLALEHLPPEIEANGVSRAFTMAYTAVVQAIRDVLRVPGSAGIPTPDAVEGVLHGQGDQFFQGGGRVEHASDYVLRCAMDQSPLGDGTWDKEQEECAAGGSADAVAYAALPKCDNDLEFIRVAEKLCVSNLDRYRALMVSDAMLSDEDEEEDDDDEDMDAEEN</sequence>
<accession>A0A1Y2J3A9</accession>
<evidence type="ECO:0000256" key="2">
    <source>
        <dbReference type="SAM" id="MobiDB-lite"/>
    </source>
</evidence>
<dbReference type="PROSITE" id="PS50088">
    <property type="entry name" value="ANK_REPEAT"/>
    <property type="match status" value="1"/>
</dbReference>
<reference evidence="3 4" key="1">
    <citation type="journal article" date="2015" name="Biotechnol. Biofuels">
        <title>Enhanced degradation of softwood versus hardwood by the white-rot fungus Pycnoporus coccineus.</title>
        <authorList>
            <person name="Couturier M."/>
            <person name="Navarro D."/>
            <person name="Chevret D."/>
            <person name="Henrissat B."/>
            <person name="Piumi F."/>
            <person name="Ruiz-Duenas F.J."/>
            <person name="Martinez A.T."/>
            <person name="Grigoriev I.V."/>
            <person name="Riley R."/>
            <person name="Lipzen A."/>
            <person name="Berrin J.G."/>
            <person name="Master E.R."/>
            <person name="Rosso M.N."/>
        </authorList>
    </citation>
    <scope>NUCLEOTIDE SEQUENCE [LARGE SCALE GENOMIC DNA]</scope>
    <source>
        <strain evidence="3 4">BRFM310</strain>
    </source>
</reference>
<dbReference type="InterPro" id="IPR016181">
    <property type="entry name" value="Acyl_CoA_acyltransferase"/>
</dbReference>
<dbReference type="SUPFAM" id="SSF55729">
    <property type="entry name" value="Acyl-CoA N-acyltransferases (Nat)"/>
    <property type="match status" value="1"/>
</dbReference>